<feature type="domain" description="GH15-like" evidence="10">
    <location>
        <begin position="80"/>
        <end position="511"/>
    </location>
</feature>
<evidence type="ECO:0000256" key="5">
    <source>
        <dbReference type="ARBA" id="ARBA00023277"/>
    </source>
</evidence>
<dbReference type="PANTHER" id="PTHR31616:SF9">
    <property type="entry name" value="GLUCOAMYLASE, INTRACELLULAR SPORULATION-SPECIFIC"/>
    <property type="match status" value="1"/>
</dbReference>
<evidence type="ECO:0000256" key="7">
    <source>
        <dbReference type="ARBA" id="ARBA00023326"/>
    </source>
</evidence>
<keyword evidence="5" id="KW-0119">Carbohydrate metabolism</keyword>
<dbReference type="InterPro" id="IPR000165">
    <property type="entry name" value="Glucoamylase"/>
</dbReference>
<dbReference type="RefSeq" id="XP_064851854.1">
    <property type="nucleotide sequence ID" value="XM_064995782.1"/>
</dbReference>
<reference evidence="11 12" key="1">
    <citation type="journal article" date="2023" name="Elife">
        <title>Identification of key yeast species and microbe-microbe interactions impacting larval growth of Drosophila in the wild.</title>
        <authorList>
            <person name="Mure A."/>
            <person name="Sugiura Y."/>
            <person name="Maeda R."/>
            <person name="Honda K."/>
            <person name="Sakurai N."/>
            <person name="Takahashi Y."/>
            <person name="Watada M."/>
            <person name="Katoh T."/>
            <person name="Gotoh A."/>
            <person name="Gotoh Y."/>
            <person name="Taniguchi I."/>
            <person name="Nakamura K."/>
            <person name="Hayashi T."/>
            <person name="Katayama T."/>
            <person name="Uemura T."/>
            <person name="Hattori Y."/>
        </authorList>
    </citation>
    <scope>NUCLEOTIDE SEQUENCE [LARGE SCALE GENOMIC DNA]</scope>
    <source>
        <strain evidence="11 12">SC-9</strain>
    </source>
</reference>
<proteinExistence type="inferred from homology"/>
<evidence type="ECO:0000256" key="4">
    <source>
        <dbReference type="ARBA" id="ARBA00022801"/>
    </source>
</evidence>
<protein>
    <recommendedName>
        <fullName evidence="3">glucan 1,4-alpha-glucosidase</fullName>
        <ecNumber evidence="3">3.2.1.3</ecNumber>
    </recommendedName>
    <alternativeName>
        <fullName evidence="9">1,4-alpha-D-glucan glucohydrolase</fullName>
    </alternativeName>
    <alternativeName>
        <fullName evidence="8">Glucan 1,4-alpha-glucosidase</fullName>
    </alternativeName>
</protein>
<dbReference type="PRINTS" id="PR00736">
    <property type="entry name" value="GLHYDRLASE15"/>
</dbReference>
<comment type="caution">
    <text evidence="11">The sequence shown here is derived from an EMBL/GenBank/DDBJ whole genome shotgun (WGS) entry which is preliminary data.</text>
</comment>
<dbReference type="GO" id="GO:0000272">
    <property type="term" value="P:polysaccharide catabolic process"/>
    <property type="evidence" value="ECO:0007669"/>
    <property type="project" value="UniProtKB-KW"/>
</dbReference>
<comment type="similarity">
    <text evidence="2">Belongs to the glycosyl hydrolase 15 family.</text>
</comment>
<dbReference type="EMBL" id="BTFZ01000004">
    <property type="protein sequence ID" value="GMM34854.1"/>
    <property type="molecule type" value="Genomic_DNA"/>
</dbReference>
<evidence type="ECO:0000313" key="11">
    <source>
        <dbReference type="EMBL" id="GMM34854.1"/>
    </source>
</evidence>
<dbReference type="InterPro" id="IPR012341">
    <property type="entry name" value="6hp_glycosidase-like_sf"/>
</dbReference>
<dbReference type="Proteomes" id="UP001360560">
    <property type="component" value="Unassembled WGS sequence"/>
</dbReference>
<dbReference type="GO" id="GO:0004339">
    <property type="term" value="F:glucan 1,4-alpha-glucosidase activity"/>
    <property type="evidence" value="ECO:0007669"/>
    <property type="project" value="UniProtKB-EC"/>
</dbReference>
<evidence type="ECO:0000256" key="1">
    <source>
        <dbReference type="ARBA" id="ARBA00001863"/>
    </source>
</evidence>
<dbReference type="SUPFAM" id="SSF48208">
    <property type="entry name" value="Six-hairpin glycosidases"/>
    <property type="match status" value="1"/>
</dbReference>
<dbReference type="EC" id="3.2.1.3" evidence="3"/>
<dbReference type="PANTHER" id="PTHR31616">
    <property type="entry name" value="TREHALASE"/>
    <property type="match status" value="1"/>
</dbReference>
<keyword evidence="4" id="KW-0378">Hydrolase</keyword>
<name>A0AAV5QJE7_9ASCO</name>
<evidence type="ECO:0000256" key="2">
    <source>
        <dbReference type="ARBA" id="ARBA00006188"/>
    </source>
</evidence>
<keyword evidence="6" id="KW-0326">Glycosidase</keyword>
<dbReference type="InterPro" id="IPR011613">
    <property type="entry name" value="GH15-like"/>
</dbReference>
<evidence type="ECO:0000256" key="3">
    <source>
        <dbReference type="ARBA" id="ARBA00012593"/>
    </source>
</evidence>
<dbReference type="Gene3D" id="1.50.10.10">
    <property type="match status" value="1"/>
</dbReference>
<gene>
    <name evidence="11" type="ORF">DASC09_021790</name>
</gene>
<keyword evidence="12" id="KW-1185">Reference proteome</keyword>
<accession>A0AAV5QJE7</accession>
<evidence type="ECO:0000313" key="12">
    <source>
        <dbReference type="Proteomes" id="UP001360560"/>
    </source>
</evidence>
<evidence type="ECO:0000256" key="9">
    <source>
        <dbReference type="ARBA" id="ARBA00033473"/>
    </source>
</evidence>
<sequence length="525" mass="60312">MLLTLLLYFTTVYALVIPSVVVQPQDVLQSHRSRPVDVSSLIDRNDFDSWIAVQPNISIDHILDNIGGPCSFNNDNDHLPPGVVVAATSIKDPNYNYQWIRDAAITIDTLITHLNDIGFANHSIARTIENYISNSYLVQRATNPSGGFNSGGLGEPKFNIDNTPFTADWGRPQNDGPALRSITIMNYLNLVKKYNNDTLLSISDGNVYYNSTKDIYTNIIKPDLTYIIQHWNTRGFDLWEEINGVHFFTSLSQFKALKKGLIMAKHFKDYKFMEKLNAITIRIQNFIWFDSGFIDKDFHRIYENPNFDHKYGLDIATIIASLSCHAYSNDLDDNLGFEIPFDVDDSYVLNSIYGFIKDQNRRYSVNHDEDKLGISLGRYPNDVYDGVGTSLGNPWFLSNAYASLFIYRKLFKLLHYEEDLVISNKNFEFYNDYIYDLSNISEDYTKFDFVVINYRSSEFNMMVNNLFSFGDSFLKVVFAHITEDGELSEQFNRDTGFSQGAQNLTWSYSSVWNALRERSIIDSLL</sequence>
<dbReference type="GeneID" id="90072833"/>
<evidence type="ECO:0000256" key="8">
    <source>
        <dbReference type="ARBA" id="ARBA00033442"/>
    </source>
</evidence>
<dbReference type="GO" id="GO:0000324">
    <property type="term" value="C:fungal-type vacuole"/>
    <property type="evidence" value="ECO:0007669"/>
    <property type="project" value="TreeGrafter"/>
</dbReference>
<dbReference type="InterPro" id="IPR008928">
    <property type="entry name" value="6-hairpin_glycosidase_sf"/>
</dbReference>
<evidence type="ECO:0000259" key="10">
    <source>
        <dbReference type="Pfam" id="PF00723"/>
    </source>
</evidence>
<dbReference type="Pfam" id="PF00723">
    <property type="entry name" value="Glyco_hydro_15"/>
    <property type="match status" value="1"/>
</dbReference>
<organism evidence="11 12">
    <name type="scientific">Saccharomycopsis crataegensis</name>
    <dbReference type="NCBI Taxonomy" id="43959"/>
    <lineage>
        <taxon>Eukaryota</taxon>
        <taxon>Fungi</taxon>
        <taxon>Dikarya</taxon>
        <taxon>Ascomycota</taxon>
        <taxon>Saccharomycotina</taxon>
        <taxon>Saccharomycetes</taxon>
        <taxon>Saccharomycopsidaceae</taxon>
        <taxon>Saccharomycopsis</taxon>
    </lineage>
</organism>
<comment type="catalytic activity">
    <reaction evidence="1">
        <text>Hydrolysis of terminal (1-&gt;4)-linked alpha-D-glucose residues successively from non-reducing ends of the chains with release of beta-D-glucose.</text>
        <dbReference type="EC" id="3.2.1.3"/>
    </reaction>
</comment>
<keyword evidence="7" id="KW-0624">Polysaccharide degradation</keyword>
<evidence type="ECO:0000256" key="6">
    <source>
        <dbReference type="ARBA" id="ARBA00023295"/>
    </source>
</evidence>
<dbReference type="AlphaFoldDB" id="A0AAV5QJE7"/>